<keyword evidence="10" id="KW-0460">Magnesium</keyword>
<evidence type="ECO:0000256" key="3">
    <source>
        <dbReference type="ARBA" id="ARBA00007769"/>
    </source>
</evidence>
<evidence type="ECO:0000256" key="6">
    <source>
        <dbReference type="ARBA" id="ARBA00019562"/>
    </source>
</evidence>
<feature type="compositionally biased region" description="Basic and acidic residues" evidence="19">
    <location>
        <begin position="1"/>
        <end position="12"/>
    </location>
</feature>
<evidence type="ECO:0000259" key="20">
    <source>
        <dbReference type="SMART" id="SM01329"/>
    </source>
</evidence>
<evidence type="ECO:0000256" key="19">
    <source>
        <dbReference type="SAM" id="MobiDB-lite"/>
    </source>
</evidence>
<evidence type="ECO:0000256" key="14">
    <source>
        <dbReference type="ARBA" id="ARBA00023554"/>
    </source>
</evidence>
<comment type="function">
    <text evidence="18">Catalyzes the oxidative decarboxylation of isocitrate to 2-oxoglutarate and carbon dioxide with the concomitant reduction of NADP(+).</text>
</comment>
<evidence type="ECO:0000256" key="16">
    <source>
        <dbReference type="ARBA" id="ARBA00029990"/>
    </source>
</evidence>
<comment type="similarity">
    <text evidence="3">Belongs to the isocitrate and isopropylmalate dehydrogenases family.</text>
</comment>
<evidence type="ECO:0000256" key="12">
    <source>
        <dbReference type="ARBA" id="ARBA00023002"/>
    </source>
</evidence>
<proteinExistence type="inferred from homology"/>
<dbReference type="GO" id="GO:0005739">
    <property type="term" value="C:mitochondrion"/>
    <property type="evidence" value="ECO:0007669"/>
    <property type="project" value="TreeGrafter"/>
</dbReference>
<dbReference type="Pfam" id="PF18324">
    <property type="entry name" value="Isocitrate_DH_C_bact"/>
    <property type="match status" value="1"/>
</dbReference>
<evidence type="ECO:0000256" key="13">
    <source>
        <dbReference type="ARBA" id="ARBA00023211"/>
    </source>
</evidence>
<feature type="domain" description="Isopropylmalate dehydrogenase-like" evidence="20">
    <location>
        <begin position="21"/>
        <end position="350"/>
    </location>
</feature>
<evidence type="ECO:0000256" key="1">
    <source>
        <dbReference type="ARBA" id="ARBA00001936"/>
    </source>
</evidence>
<dbReference type="SMART" id="SM01329">
    <property type="entry name" value="Iso_dh"/>
    <property type="match status" value="1"/>
</dbReference>
<comment type="caution">
    <text evidence="21">The sequence shown here is derived from an EMBL/GenBank/DDBJ whole genome shotgun (WGS) entry which is preliminary data.</text>
</comment>
<keyword evidence="12 21" id="KW-0560">Oxidoreductase</keyword>
<keyword evidence="9" id="KW-0479">Metal-binding</keyword>
<protein>
    <recommendedName>
        <fullName evidence="6">Isocitrate dehydrogenase [NADP]</fullName>
        <ecNumber evidence="5">1.1.1.42</ecNumber>
    </recommendedName>
    <alternativeName>
        <fullName evidence="15">IDP</fullName>
    </alternativeName>
    <alternativeName>
        <fullName evidence="16">NADP(+)-specific ICDH</fullName>
    </alternativeName>
    <alternativeName>
        <fullName evidence="17">Oxalosuccinate decarboxylase</fullName>
    </alternativeName>
</protein>
<dbReference type="Pfam" id="PF00180">
    <property type="entry name" value="Iso_dh"/>
    <property type="match status" value="1"/>
</dbReference>
<evidence type="ECO:0000256" key="17">
    <source>
        <dbReference type="ARBA" id="ARBA00031098"/>
    </source>
</evidence>
<keyword evidence="11" id="KW-0521">NADP</keyword>
<dbReference type="InterPro" id="IPR046997">
    <property type="entry name" value="Isocitrate_DH_TT1725_C_sf"/>
</dbReference>
<dbReference type="GO" id="GO:0000287">
    <property type="term" value="F:magnesium ion binding"/>
    <property type="evidence" value="ECO:0007669"/>
    <property type="project" value="InterPro"/>
</dbReference>
<evidence type="ECO:0000256" key="2">
    <source>
        <dbReference type="ARBA" id="ARBA00001946"/>
    </source>
</evidence>
<dbReference type="PANTHER" id="PTHR11835:SF43">
    <property type="entry name" value="ISOPROPYLMALATE DEHYDROGENASE-LIKE DOMAIN-CONTAINING PROTEIN"/>
    <property type="match status" value="1"/>
</dbReference>
<dbReference type="SUPFAM" id="SSF53659">
    <property type="entry name" value="Isocitrate/Isopropylmalate dehydrogenase-like"/>
    <property type="match status" value="1"/>
</dbReference>
<reference evidence="21" key="1">
    <citation type="submission" date="2009-10" db="EMBL/GenBank/DDBJ databases">
        <title>Diversity of trophic interactions inside an arsenic-rich microbial ecosystem.</title>
        <authorList>
            <person name="Bertin P.N."/>
            <person name="Heinrich-Salmeron A."/>
            <person name="Pelletier E."/>
            <person name="Goulhen-Chollet F."/>
            <person name="Arsene-Ploetze F."/>
            <person name="Gallien S."/>
            <person name="Calteau A."/>
            <person name="Vallenet D."/>
            <person name="Casiot C."/>
            <person name="Chane-Woon-Ming B."/>
            <person name="Giloteaux L."/>
            <person name="Barakat M."/>
            <person name="Bonnefoy V."/>
            <person name="Bruneel O."/>
            <person name="Chandler M."/>
            <person name="Cleiss J."/>
            <person name="Duran R."/>
            <person name="Elbaz-Poulichet F."/>
            <person name="Fonknechten N."/>
            <person name="Lauga B."/>
            <person name="Mornico D."/>
            <person name="Ortet P."/>
            <person name="Schaeffer C."/>
            <person name="Siguier P."/>
            <person name="Alexander Thil Smith A."/>
            <person name="Van Dorsselaer A."/>
            <person name="Weissenbach J."/>
            <person name="Medigue C."/>
            <person name="Le Paslier D."/>
        </authorList>
    </citation>
    <scope>NUCLEOTIDE SEQUENCE</scope>
</reference>
<keyword evidence="8" id="KW-0816">Tricarboxylic acid cycle</keyword>
<evidence type="ECO:0000256" key="8">
    <source>
        <dbReference type="ARBA" id="ARBA00022532"/>
    </source>
</evidence>
<dbReference type="Gene3D" id="3.40.718.10">
    <property type="entry name" value="Isopropylmalate Dehydrogenase"/>
    <property type="match status" value="1"/>
</dbReference>
<dbReference type="AlphaFoldDB" id="E6QIQ8"/>
<dbReference type="PROSITE" id="PS00470">
    <property type="entry name" value="IDH_IMDH"/>
    <property type="match status" value="1"/>
</dbReference>
<dbReference type="PANTHER" id="PTHR11835">
    <property type="entry name" value="DECARBOXYLATING DEHYDROGENASES-ISOCITRATE, ISOPROPYLMALATE, TARTRATE"/>
    <property type="match status" value="1"/>
</dbReference>
<gene>
    <name evidence="21" type="primary">icd</name>
    <name evidence="21" type="ORF">CARN6_0438</name>
</gene>
<dbReference type="GO" id="GO:0006102">
    <property type="term" value="P:isocitrate metabolic process"/>
    <property type="evidence" value="ECO:0007669"/>
    <property type="project" value="TreeGrafter"/>
</dbReference>
<feature type="region of interest" description="Disordered" evidence="19">
    <location>
        <begin position="1"/>
        <end position="24"/>
    </location>
</feature>
<evidence type="ECO:0000256" key="15">
    <source>
        <dbReference type="ARBA" id="ARBA00029765"/>
    </source>
</evidence>
<organism evidence="21">
    <name type="scientific">mine drainage metagenome</name>
    <dbReference type="NCBI Taxonomy" id="410659"/>
    <lineage>
        <taxon>unclassified sequences</taxon>
        <taxon>metagenomes</taxon>
        <taxon>ecological metagenomes</taxon>
    </lineage>
</organism>
<comment type="cofactor">
    <cofactor evidence="1">
        <name>Mn(2+)</name>
        <dbReference type="ChEBI" id="CHEBI:29035"/>
    </cofactor>
</comment>
<dbReference type="Gene3D" id="3.30.70.1570">
    <property type="match status" value="1"/>
</dbReference>
<sequence>MDTKLPALERTHTHSSSSATRITVTPGNGIGPEITAAVLVILAAAGANLEAEFMEVGETVYLAGNTSGIPEETWESIRRTRVLLKGPITTPQGGGYKSLNVTLRKTLGLFANVRPCRAYAPYIPSRHPAMNVVIMRENEEDLYAGIEHRQTADVTQCLKLITRNGSERIVRYAFEYARRHGRKRVTCFTKDNIMKITDGLFHRMFDEIAQQYSDIETCHQIVDIGMANFVHRPEAYDVVVLPNLYGDILSDIAAQMTGSVGIGGSVNIGPGGALFEAIHGSAPDLPPNVANPSGLLLAAVEMLHHIGRNDVGATVHNAWLTTIEDGIHTADIANEATVERATTKQFTQAVIERLGRKPKHLPVAESMPQVVTSMDAAEVARASEATPLWPVEVKTLVGVDVFLDWNSGLPENLATLLKAATAAELALKMITNRGVKVWPNGHPETICTDHWRCRFQVKETDAEIAHSQIVSLLRALDAAGFDFIKMENLYNFDGKPGYALGQGQ</sequence>
<dbReference type="GO" id="GO:0006097">
    <property type="term" value="P:glyoxylate cycle"/>
    <property type="evidence" value="ECO:0007669"/>
    <property type="project" value="UniProtKB-KW"/>
</dbReference>
<dbReference type="InterPro" id="IPR040978">
    <property type="entry name" value="Isocitrate_DH_TT1725_C"/>
</dbReference>
<dbReference type="InterPro" id="IPR019818">
    <property type="entry name" value="IsoCit/isopropylmalate_DH_CS"/>
</dbReference>
<keyword evidence="7" id="KW-0329">Glyoxylate bypass</keyword>
<comment type="subunit">
    <text evidence="4">Homodimer.</text>
</comment>
<evidence type="ECO:0000256" key="7">
    <source>
        <dbReference type="ARBA" id="ARBA00022435"/>
    </source>
</evidence>
<evidence type="ECO:0000313" key="21">
    <source>
        <dbReference type="EMBL" id="CBI07124.1"/>
    </source>
</evidence>
<keyword evidence="13" id="KW-0464">Manganese</keyword>
<accession>E6QIQ8</accession>
<evidence type="ECO:0000256" key="18">
    <source>
        <dbReference type="ARBA" id="ARBA00046127"/>
    </source>
</evidence>
<dbReference type="GO" id="GO:0051287">
    <property type="term" value="F:NAD binding"/>
    <property type="evidence" value="ECO:0007669"/>
    <property type="project" value="InterPro"/>
</dbReference>
<comment type="catalytic activity">
    <reaction evidence="14">
        <text>D-threo-isocitrate + NADP(+) = 2-oxoglutarate + CO2 + NADPH</text>
        <dbReference type="Rhea" id="RHEA:19629"/>
        <dbReference type="ChEBI" id="CHEBI:15562"/>
        <dbReference type="ChEBI" id="CHEBI:16526"/>
        <dbReference type="ChEBI" id="CHEBI:16810"/>
        <dbReference type="ChEBI" id="CHEBI:57783"/>
        <dbReference type="ChEBI" id="CHEBI:58349"/>
        <dbReference type="EC" id="1.1.1.42"/>
    </reaction>
</comment>
<evidence type="ECO:0000256" key="5">
    <source>
        <dbReference type="ARBA" id="ARBA00013013"/>
    </source>
</evidence>
<dbReference type="EMBL" id="CABQ01000065">
    <property type="protein sequence ID" value="CBI07124.1"/>
    <property type="molecule type" value="Genomic_DNA"/>
</dbReference>
<dbReference type="NCBIfam" id="TIGR02924">
    <property type="entry name" value="ICDH_alpha"/>
    <property type="match status" value="1"/>
</dbReference>
<dbReference type="InterPro" id="IPR014273">
    <property type="entry name" value="Isocitrate_DH_bac-typ"/>
</dbReference>
<evidence type="ECO:0000256" key="4">
    <source>
        <dbReference type="ARBA" id="ARBA00011738"/>
    </source>
</evidence>
<dbReference type="InterPro" id="IPR024084">
    <property type="entry name" value="IsoPropMal-DH-like_dom"/>
</dbReference>
<dbReference type="GO" id="GO:0004449">
    <property type="term" value="F:isocitrate dehydrogenase (NAD+) activity"/>
    <property type="evidence" value="ECO:0007669"/>
    <property type="project" value="TreeGrafter"/>
</dbReference>
<dbReference type="NCBIfam" id="NF006673">
    <property type="entry name" value="PRK09222.1"/>
    <property type="match status" value="1"/>
</dbReference>
<dbReference type="EC" id="1.1.1.42" evidence="5"/>
<name>E6QIQ8_9ZZZZ</name>
<dbReference type="GO" id="GO:0004450">
    <property type="term" value="F:isocitrate dehydrogenase (NADP+) activity"/>
    <property type="evidence" value="ECO:0007669"/>
    <property type="project" value="UniProtKB-EC"/>
</dbReference>
<comment type="cofactor">
    <cofactor evidence="2">
        <name>Mg(2+)</name>
        <dbReference type="ChEBI" id="CHEBI:18420"/>
    </cofactor>
</comment>
<evidence type="ECO:0000256" key="9">
    <source>
        <dbReference type="ARBA" id="ARBA00022723"/>
    </source>
</evidence>
<evidence type="ECO:0000256" key="10">
    <source>
        <dbReference type="ARBA" id="ARBA00022842"/>
    </source>
</evidence>
<dbReference type="GO" id="GO:0006099">
    <property type="term" value="P:tricarboxylic acid cycle"/>
    <property type="evidence" value="ECO:0007669"/>
    <property type="project" value="UniProtKB-KW"/>
</dbReference>
<evidence type="ECO:0000256" key="11">
    <source>
        <dbReference type="ARBA" id="ARBA00022857"/>
    </source>
</evidence>